<dbReference type="WBParaSite" id="TREG1_57350.1">
    <property type="protein sequence ID" value="TREG1_57350.1"/>
    <property type="gene ID" value="TREG1_57350"/>
</dbReference>
<keyword evidence="1" id="KW-1185">Reference proteome</keyword>
<accession>A0AA85K1W4</accession>
<reference evidence="1" key="1">
    <citation type="submission" date="2022-06" db="EMBL/GenBank/DDBJ databases">
        <authorList>
            <person name="Berger JAMES D."/>
            <person name="Berger JAMES D."/>
        </authorList>
    </citation>
    <scope>NUCLEOTIDE SEQUENCE [LARGE SCALE GENOMIC DNA]</scope>
</reference>
<proteinExistence type="predicted"/>
<evidence type="ECO:0000313" key="1">
    <source>
        <dbReference type="Proteomes" id="UP000050795"/>
    </source>
</evidence>
<dbReference type="Proteomes" id="UP000050795">
    <property type="component" value="Unassembled WGS sequence"/>
</dbReference>
<protein>
    <submittedName>
        <fullName evidence="2">Uncharacterized protein</fullName>
    </submittedName>
</protein>
<name>A0AA85K1W4_TRIRE</name>
<sequence>MNLLQILAVIQKEKELKAMFKSFQESGEPKGEFEPDANSTILSKIWQLTNHCFLTFNNLAKLLQTDHALK</sequence>
<organism evidence="1 2">
    <name type="scientific">Trichobilharzia regenti</name>
    <name type="common">Nasal bird schistosome</name>
    <dbReference type="NCBI Taxonomy" id="157069"/>
    <lineage>
        <taxon>Eukaryota</taxon>
        <taxon>Metazoa</taxon>
        <taxon>Spiralia</taxon>
        <taxon>Lophotrochozoa</taxon>
        <taxon>Platyhelminthes</taxon>
        <taxon>Trematoda</taxon>
        <taxon>Digenea</taxon>
        <taxon>Strigeidida</taxon>
        <taxon>Schistosomatoidea</taxon>
        <taxon>Schistosomatidae</taxon>
        <taxon>Trichobilharzia</taxon>
    </lineage>
</organism>
<evidence type="ECO:0000313" key="2">
    <source>
        <dbReference type="WBParaSite" id="TREG1_57350.1"/>
    </source>
</evidence>
<dbReference type="AlphaFoldDB" id="A0AA85K1W4"/>
<reference evidence="2" key="2">
    <citation type="submission" date="2023-11" db="UniProtKB">
        <authorList>
            <consortium name="WormBaseParasite"/>
        </authorList>
    </citation>
    <scope>IDENTIFICATION</scope>
</reference>